<dbReference type="GO" id="GO:0016491">
    <property type="term" value="F:oxidoreductase activity"/>
    <property type="evidence" value="ECO:0007669"/>
    <property type="project" value="UniProtKB-KW"/>
</dbReference>
<dbReference type="OrthoDB" id="419598at2759"/>
<evidence type="ECO:0000256" key="2">
    <source>
        <dbReference type="ARBA" id="ARBA00022857"/>
    </source>
</evidence>
<dbReference type="PANTHER" id="PTHR47706:SF5">
    <property type="entry name" value="ISOFLAVONE REDUCTASE"/>
    <property type="match status" value="1"/>
</dbReference>
<dbReference type="Proteomes" id="UP000183809">
    <property type="component" value="Unassembled WGS sequence"/>
</dbReference>
<organism evidence="5 6">
    <name type="scientific">Diplodia corticola</name>
    <dbReference type="NCBI Taxonomy" id="236234"/>
    <lineage>
        <taxon>Eukaryota</taxon>
        <taxon>Fungi</taxon>
        <taxon>Dikarya</taxon>
        <taxon>Ascomycota</taxon>
        <taxon>Pezizomycotina</taxon>
        <taxon>Dothideomycetes</taxon>
        <taxon>Dothideomycetes incertae sedis</taxon>
        <taxon>Botryosphaeriales</taxon>
        <taxon>Botryosphaeriaceae</taxon>
        <taxon>Diplodia</taxon>
    </lineage>
</organism>
<keyword evidence="6" id="KW-1185">Reference proteome</keyword>
<evidence type="ECO:0000313" key="5">
    <source>
        <dbReference type="EMBL" id="OJD33280.1"/>
    </source>
</evidence>
<keyword evidence="3" id="KW-0560">Oxidoreductase</keyword>
<name>A0A1J9QY16_9PEZI</name>
<evidence type="ECO:0000256" key="1">
    <source>
        <dbReference type="ARBA" id="ARBA00005725"/>
    </source>
</evidence>
<dbReference type="Gene3D" id="3.40.50.720">
    <property type="entry name" value="NAD(P)-binding Rossmann-like Domain"/>
    <property type="match status" value="1"/>
</dbReference>
<dbReference type="Pfam" id="PF13460">
    <property type="entry name" value="NAD_binding_10"/>
    <property type="match status" value="1"/>
</dbReference>
<dbReference type="PANTHER" id="PTHR47706">
    <property type="entry name" value="NMRA-LIKE FAMILY PROTEIN"/>
    <property type="match status" value="1"/>
</dbReference>
<proteinExistence type="inferred from homology"/>
<keyword evidence="2" id="KW-0521">NADP</keyword>
<reference evidence="5 6" key="1">
    <citation type="submission" date="2016-10" db="EMBL/GenBank/DDBJ databases">
        <title>Proteomics and genomics reveal pathogen-plant mechanisms compatible with a hemibiotrophic lifestyle of Diplodia corticola.</title>
        <authorList>
            <person name="Fernandes I."/>
            <person name="De Jonge R."/>
            <person name="Van De Peer Y."/>
            <person name="Devreese B."/>
            <person name="Alves A."/>
            <person name="Esteves A.C."/>
        </authorList>
    </citation>
    <scope>NUCLEOTIDE SEQUENCE [LARGE SCALE GENOMIC DNA]</scope>
    <source>
        <strain evidence="5 6">CBS 112549</strain>
    </source>
</reference>
<comment type="similarity">
    <text evidence="1">Belongs to the NmrA-type oxidoreductase family. Isoflavone reductase subfamily.</text>
</comment>
<accession>A0A1J9QY16</accession>
<dbReference type="GeneID" id="31014745"/>
<protein>
    <submittedName>
        <fullName evidence="5">Isoflavone reductase family protein</fullName>
    </submittedName>
</protein>
<dbReference type="InterPro" id="IPR036291">
    <property type="entry name" value="NAD(P)-bd_dom_sf"/>
</dbReference>
<evidence type="ECO:0000256" key="3">
    <source>
        <dbReference type="ARBA" id="ARBA00023002"/>
    </source>
</evidence>
<gene>
    <name evidence="5" type="ORF">BKCO1_320009</name>
</gene>
<dbReference type="InterPro" id="IPR051609">
    <property type="entry name" value="NmrA/Isoflavone_reductase-like"/>
</dbReference>
<feature type="domain" description="NAD(P)-binding" evidence="4">
    <location>
        <begin position="8"/>
        <end position="91"/>
    </location>
</feature>
<evidence type="ECO:0000259" key="4">
    <source>
        <dbReference type="Pfam" id="PF13460"/>
    </source>
</evidence>
<comment type="caution">
    <text evidence="5">The sequence shown here is derived from an EMBL/GenBank/DDBJ whole genome shotgun (WGS) entry which is preliminary data.</text>
</comment>
<dbReference type="AlphaFoldDB" id="A0A1J9QY16"/>
<dbReference type="RefSeq" id="XP_020129540.1">
    <property type="nucleotide sequence ID" value="XM_020274484.1"/>
</dbReference>
<dbReference type="InterPro" id="IPR016040">
    <property type="entry name" value="NAD(P)-bd_dom"/>
</dbReference>
<evidence type="ECO:0000313" key="6">
    <source>
        <dbReference type="Proteomes" id="UP000183809"/>
    </source>
</evidence>
<sequence>MRVAVAGTSGLAQLIAHYVREETSHQLVLLSRKAQPNLESRGYQTQVVSYDDLSSLEHALAGIDIVISTISGPPQLALIKASVNAGVHRFAPAEFEGPPSLRQDNDPLDRGRASALAYLQHYRPYFEATTVFVCGIFYERFQPGGLAAGRLGSSAGIGQEGHYILDLRYMAAQVPAYDSANHPSYVCMTAAQDAARLVVAALDMPTWPPEFRMCGERLKVYDLVSIARSVRGREFYAEPTVESTQTLRYKASLASTQTEQLRLQNLAATADGQHDFTDTNLNSYFPHIRMTRFRDWLASAWAGVP</sequence>
<dbReference type="EMBL" id="MNUE01000032">
    <property type="protein sequence ID" value="OJD33280.1"/>
    <property type="molecule type" value="Genomic_DNA"/>
</dbReference>
<dbReference type="SUPFAM" id="SSF51735">
    <property type="entry name" value="NAD(P)-binding Rossmann-fold domains"/>
    <property type="match status" value="1"/>
</dbReference>